<gene>
    <name evidence="1" type="ORF">A4Z71_06485</name>
</gene>
<reference evidence="1 2" key="1">
    <citation type="journal article" date="2016" name="Biochim. Biophys. Acta">
        <title>Photochemical characterization of actinorhodopsin and its functional existence in the natural host.</title>
        <authorList>
            <person name="Nakamura S."/>
            <person name="Kikukawa T."/>
            <person name="Tamogami J."/>
            <person name="Kamiya M."/>
            <person name="Aizawa T."/>
            <person name="Hahn M.W."/>
            <person name="Ihara K."/>
            <person name="Kamo N."/>
            <person name="Demura M."/>
        </authorList>
    </citation>
    <scope>NUCLEOTIDE SEQUENCE [LARGE SCALE GENOMIC DNA]</scope>
    <source>
        <strain evidence="1 2">MWH-Dar1</strain>
    </source>
</reference>
<sequence>MDEALASKCQIEKKPMIDYEKFDSEWRKIGLSGPARRALVDAKLYKVSDLRKITLEELQSMHGLGKSSIARIRQIMAAKKISFLRS</sequence>
<evidence type="ECO:0000313" key="2">
    <source>
        <dbReference type="Proteomes" id="UP000243784"/>
    </source>
</evidence>
<name>A0A1D9E130_9MICO</name>
<keyword evidence="2" id="KW-1185">Reference proteome</keyword>
<dbReference type="SUPFAM" id="SSF47789">
    <property type="entry name" value="C-terminal domain of RNA polymerase alpha subunit"/>
    <property type="match status" value="1"/>
</dbReference>
<dbReference type="Gene3D" id="1.10.150.20">
    <property type="entry name" value="5' to 3' exonuclease, C-terminal subdomain"/>
    <property type="match status" value="1"/>
</dbReference>
<dbReference type="KEGG" id="rpla:A4Z71_06485"/>
<evidence type="ECO:0000313" key="1">
    <source>
        <dbReference type="EMBL" id="AOY56768.1"/>
    </source>
</evidence>
<evidence type="ECO:0008006" key="3">
    <source>
        <dbReference type="Google" id="ProtNLM"/>
    </source>
</evidence>
<proteinExistence type="predicted"/>
<dbReference type="AlphaFoldDB" id="A0A1D9E130"/>
<protein>
    <recommendedName>
        <fullName evidence="3">RNA polymerase alpha subunit C-terminal domain-containing protein</fullName>
    </recommendedName>
</protein>
<organism evidence="1 2">
    <name type="scientific">Candidatus Rhodoluna planktonica</name>
    <dbReference type="NCBI Taxonomy" id="535712"/>
    <lineage>
        <taxon>Bacteria</taxon>
        <taxon>Bacillati</taxon>
        <taxon>Actinomycetota</taxon>
        <taxon>Actinomycetes</taxon>
        <taxon>Micrococcales</taxon>
        <taxon>Microbacteriaceae</taxon>
        <taxon>Luna cluster</taxon>
        <taxon>Luna-1 subcluster</taxon>
        <taxon>Rhodoluna</taxon>
    </lineage>
</organism>
<dbReference type="Proteomes" id="UP000243784">
    <property type="component" value="Chromosome"/>
</dbReference>
<accession>A0A1D9E130</accession>
<dbReference type="EMBL" id="CP015208">
    <property type="protein sequence ID" value="AOY56768.1"/>
    <property type="molecule type" value="Genomic_DNA"/>
</dbReference>